<evidence type="ECO:0000313" key="3">
    <source>
        <dbReference type="EMBL" id="PXX42506.1"/>
    </source>
</evidence>
<dbReference type="InterPro" id="IPR050791">
    <property type="entry name" value="Aldo-Keto_reductase"/>
</dbReference>
<dbReference type="PANTHER" id="PTHR43625:SF40">
    <property type="entry name" value="ALDO-KETO REDUCTASE YAKC [NADP(+)]"/>
    <property type="match status" value="1"/>
</dbReference>
<sequence length="334" mass="36189">MEQRKIGRSGMSVSAMGLGCMGMSEFYGDTDDASSLATLEAAFEAGVTLFDTADSYGMGKNEELLGRFIKGKLKGKGKADKLRIASKFGLVRQEGRYERRIDNSPEYIRTAVEATLRRLGIEAIDLYYIHRLNLDTPLEASIGTLSDLVAEGKVRAIGLCEVSPATLRQAAAIHPIAAVQSEYSLWTRDPEAGVLQACREVGASFFAYSPLGRGFLTGSINGKSSLGQGDFRIFNPRFSDENLSHNLAIVEVIRQFSLEKSCTPAQLALAWLLAQGEDIIPIPGTKRISYLHENLAATQVSLSKADLDKISQALPPGMAAGERYTEEGMKGLNA</sequence>
<dbReference type="Proteomes" id="UP000247792">
    <property type="component" value="Unassembled WGS sequence"/>
</dbReference>
<dbReference type="InterPro" id="IPR036812">
    <property type="entry name" value="NAD(P)_OxRdtase_dom_sf"/>
</dbReference>
<dbReference type="OrthoDB" id="5488419at2"/>
<protein>
    <submittedName>
        <fullName evidence="3">Aryl-alcohol dehydrogenase-like predicted oxidoreductase</fullName>
    </submittedName>
</protein>
<dbReference type="GO" id="GO:0005737">
    <property type="term" value="C:cytoplasm"/>
    <property type="evidence" value="ECO:0007669"/>
    <property type="project" value="TreeGrafter"/>
</dbReference>
<keyword evidence="1" id="KW-0560">Oxidoreductase</keyword>
<dbReference type="PANTHER" id="PTHR43625">
    <property type="entry name" value="AFLATOXIN B1 ALDEHYDE REDUCTASE"/>
    <property type="match status" value="1"/>
</dbReference>
<name>A0A318J7W7_9BURK</name>
<evidence type="ECO:0000256" key="1">
    <source>
        <dbReference type="ARBA" id="ARBA00023002"/>
    </source>
</evidence>
<evidence type="ECO:0000259" key="2">
    <source>
        <dbReference type="Pfam" id="PF00248"/>
    </source>
</evidence>
<dbReference type="PROSITE" id="PS51257">
    <property type="entry name" value="PROKAR_LIPOPROTEIN"/>
    <property type="match status" value="1"/>
</dbReference>
<dbReference type="GO" id="GO:0016491">
    <property type="term" value="F:oxidoreductase activity"/>
    <property type="evidence" value="ECO:0007669"/>
    <property type="project" value="UniProtKB-KW"/>
</dbReference>
<keyword evidence="4" id="KW-1185">Reference proteome</keyword>
<evidence type="ECO:0000313" key="4">
    <source>
        <dbReference type="Proteomes" id="UP000247792"/>
    </source>
</evidence>
<dbReference type="InterPro" id="IPR023210">
    <property type="entry name" value="NADP_OxRdtase_dom"/>
</dbReference>
<proteinExistence type="predicted"/>
<organism evidence="3 4">
    <name type="scientific">Undibacterium pigrum</name>
    <dbReference type="NCBI Taxonomy" id="401470"/>
    <lineage>
        <taxon>Bacteria</taxon>
        <taxon>Pseudomonadati</taxon>
        <taxon>Pseudomonadota</taxon>
        <taxon>Betaproteobacteria</taxon>
        <taxon>Burkholderiales</taxon>
        <taxon>Oxalobacteraceae</taxon>
        <taxon>Undibacterium</taxon>
    </lineage>
</organism>
<dbReference type="Pfam" id="PF00248">
    <property type="entry name" value="Aldo_ket_red"/>
    <property type="match status" value="1"/>
</dbReference>
<gene>
    <name evidence="3" type="ORF">DFR42_105164</name>
</gene>
<dbReference type="SUPFAM" id="SSF51430">
    <property type="entry name" value="NAD(P)-linked oxidoreductase"/>
    <property type="match status" value="1"/>
</dbReference>
<comment type="caution">
    <text evidence="3">The sequence shown here is derived from an EMBL/GenBank/DDBJ whole genome shotgun (WGS) entry which is preliminary data.</text>
</comment>
<dbReference type="Gene3D" id="3.20.20.100">
    <property type="entry name" value="NADP-dependent oxidoreductase domain"/>
    <property type="match status" value="1"/>
</dbReference>
<reference evidence="3 4" key="1">
    <citation type="submission" date="2018-05" db="EMBL/GenBank/DDBJ databases">
        <title>Genomic Encyclopedia of Type Strains, Phase IV (KMG-IV): sequencing the most valuable type-strain genomes for metagenomic binning, comparative biology and taxonomic classification.</title>
        <authorList>
            <person name="Goeker M."/>
        </authorList>
    </citation>
    <scope>NUCLEOTIDE SEQUENCE [LARGE SCALE GENOMIC DNA]</scope>
    <source>
        <strain evidence="3 4">DSM 19792</strain>
    </source>
</reference>
<dbReference type="AlphaFoldDB" id="A0A318J7W7"/>
<dbReference type="RefSeq" id="WP_110256057.1">
    <property type="nucleotide sequence ID" value="NZ_QJKB01000005.1"/>
</dbReference>
<accession>A0A318J7W7</accession>
<feature type="domain" description="NADP-dependent oxidoreductase" evidence="2">
    <location>
        <begin position="16"/>
        <end position="313"/>
    </location>
</feature>
<dbReference type="EMBL" id="QJKB01000005">
    <property type="protein sequence ID" value="PXX42506.1"/>
    <property type="molecule type" value="Genomic_DNA"/>
</dbReference>